<feature type="domain" description="HTH gntR-type" evidence="9">
    <location>
        <begin position="15"/>
        <end position="83"/>
    </location>
</feature>
<dbReference type="InterPro" id="IPR036388">
    <property type="entry name" value="WH-like_DNA-bd_sf"/>
</dbReference>
<dbReference type="InterPro" id="IPR051446">
    <property type="entry name" value="HTH_trans_reg/aminotransferase"/>
</dbReference>
<dbReference type="AlphaFoldDB" id="A0A132U1K3"/>
<evidence type="ECO:0000256" key="8">
    <source>
        <dbReference type="SAM" id="MobiDB-lite"/>
    </source>
</evidence>
<dbReference type="Proteomes" id="UP000070475">
    <property type="component" value="Unassembled WGS sequence"/>
</dbReference>
<dbReference type="CDD" id="cd07377">
    <property type="entry name" value="WHTH_GntR"/>
    <property type="match status" value="1"/>
</dbReference>
<comment type="caution">
    <text evidence="10">The sequence shown here is derived from an EMBL/GenBank/DDBJ whole genome shotgun (WGS) entry which is preliminary data.</text>
</comment>
<feature type="region of interest" description="Disordered" evidence="8">
    <location>
        <begin position="135"/>
        <end position="167"/>
    </location>
</feature>
<evidence type="ECO:0000256" key="4">
    <source>
        <dbReference type="ARBA" id="ARBA00022898"/>
    </source>
</evidence>
<evidence type="ECO:0000256" key="3">
    <source>
        <dbReference type="ARBA" id="ARBA00022576"/>
    </source>
</evidence>
<keyword evidence="3" id="KW-0032">Aminotransferase</keyword>
<gene>
    <name evidence="10" type="ORF">AMQ84_12040</name>
</gene>
<keyword evidence="11" id="KW-1185">Reference proteome</keyword>
<keyword evidence="4" id="KW-0663">Pyridoxal phosphate</keyword>
<dbReference type="SUPFAM" id="SSF46785">
    <property type="entry name" value="Winged helix' DNA-binding domain"/>
    <property type="match status" value="1"/>
</dbReference>
<dbReference type="InterPro" id="IPR015424">
    <property type="entry name" value="PyrdxlP-dep_Trfase"/>
</dbReference>
<dbReference type="GO" id="GO:0003700">
    <property type="term" value="F:DNA-binding transcription factor activity"/>
    <property type="evidence" value="ECO:0007669"/>
    <property type="project" value="InterPro"/>
</dbReference>
<dbReference type="InterPro" id="IPR015421">
    <property type="entry name" value="PyrdxlP-dep_Trfase_major"/>
</dbReference>
<evidence type="ECO:0000256" key="1">
    <source>
        <dbReference type="ARBA" id="ARBA00001933"/>
    </source>
</evidence>
<keyword evidence="3" id="KW-0808">Transferase</keyword>
<dbReference type="GO" id="GO:0008483">
    <property type="term" value="F:transaminase activity"/>
    <property type="evidence" value="ECO:0007669"/>
    <property type="project" value="UniProtKB-KW"/>
</dbReference>
<evidence type="ECO:0000259" key="9">
    <source>
        <dbReference type="PROSITE" id="PS50949"/>
    </source>
</evidence>
<feature type="region of interest" description="Disordered" evidence="8">
    <location>
        <begin position="90"/>
        <end position="119"/>
    </location>
</feature>
<dbReference type="GO" id="GO:0030170">
    <property type="term" value="F:pyridoxal phosphate binding"/>
    <property type="evidence" value="ECO:0007669"/>
    <property type="project" value="InterPro"/>
</dbReference>
<dbReference type="InterPro" id="IPR000524">
    <property type="entry name" value="Tscrpt_reg_HTH_GntR"/>
</dbReference>
<dbReference type="Gene3D" id="3.40.640.10">
    <property type="entry name" value="Type I PLP-dependent aspartate aminotransferase-like (Major domain)"/>
    <property type="match status" value="1"/>
</dbReference>
<accession>A0A132U1K3</accession>
<reference evidence="10 11" key="1">
    <citation type="submission" date="2015-08" db="EMBL/GenBank/DDBJ databases">
        <title>Genomes of Paenibacillus riograndensis.</title>
        <authorList>
            <person name="Sant'Anna F.H."/>
            <person name="Souza R."/>
            <person name="Ambrosini A."/>
            <person name="Bach E."/>
            <person name="Fernandes G."/>
            <person name="Balsanelli E."/>
            <person name="Baura V.A."/>
            <person name="Pedrosa F.O."/>
            <person name="Souza E.M."/>
            <person name="Passaglia L."/>
        </authorList>
    </citation>
    <scope>NUCLEOTIDE SEQUENCE [LARGE SCALE GENOMIC DNA]</scope>
    <source>
        <strain evidence="10 11">CAS34</strain>
    </source>
</reference>
<dbReference type="InterPro" id="IPR036390">
    <property type="entry name" value="WH_DNA-bd_sf"/>
</dbReference>
<name>A0A132U1K3_9BACL</name>
<dbReference type="PANTHER" id="PTHR46577">
    <property type="entry name" value="HTH-TYPE TRANSCRIPTIONAL REGULATORY PROTEIN GABR"/>
    <property type="match status" value="1"/>
</dbReference>
<dbReference type="SUPFAM" id="SSF53383">
    <property type="entry name" value="PLP-dependent transferases"/>
    <property type="match status" value="1"/>
</dbReference>
<dbReference type="Pfam" id="PF00392">
    <property type="entry name" value="GntR"/>
    <property type="match status" value="1"/>
</dbReference>
<dbReference type="PANTHER" id="PTHR46577:SF1">
    <property type="entry name" value="HTH-TYPE TRANSCRIPTIONAL REGULATORY PROTEIN GABR"/>
    <property type="match status" value="1"/>
</dbReference>
<dbReference type="PATRIC" id="fig|483937.3.peg.2586"/>
<dbReference type="GO" id="GO:0003677">
    <property type="term" value="F:DNA binding"/>
    <property type="evidence" value="ECO:0007669"/>
    <property type="project" value="UniProtKB-KW"/>
</dbReference>
<dbReference type="PROSITE" id="PS50949">
    <property type="entry name" value="HTH_GNTR"/>
    <property type="match status" value="1"/>
</dbReference>
<dbReference type="RefSeq" id="WP_060860565.1">
    <property type="nucleotide sequence ID" value="NZ_LIRB01000125.1"/>
</dbReference>
<evidence type="ECO:0000256" key="2">
    <source>
        <dbReference type="ARBA" id="ARBA00005384"/>
    </source>
</evidence>
<evidence type="ECO:0000313" key="10">
    <source>
        <dbReference type="EMBL" id="KWX77475.1"/>
    </source>
</evidence>
<comment type="cofactor">
    <cofactor evidence="1">
        <name>pyridoxal 5'-phosphate</name>
        <dbReference type="ChEBI" id="CHEBI:597326"/>
    </cofactor>
</comment>
<dbReference type="EMBL" id="LIRB01000125">
    <property type="protein sequence ID" value="KWX77475.1"/>
    <property type="molecule type" value="Genomic_DNA"/>
</dbReference>
<proteinExistence type="inferred from homology"/>
<evidence type="ECO:0000256" key="6">
    <source>
        <dbReference type="ARBA" id="ARBA00023125"/>
    </source>
</evidence>
<evidence type="ECO:0000256" key="5">
    <source>
        <dbReference type="ARBA" id="ARBA00023015"/>
    </source>
</evidence>
<feature type="compositionally biased region" description="Polar residues" evidence="8">
    <location>
        <begin position="145"/>
        <end position="156"/>
    </location>
</feature>
<keyword evidence="6" id="KW-0238">DNA-binding</keyword>
<keyword evidence="7" id="KW-0804">Transcription</keyword>
<protein>
    <submittedName>
        <fullName evidence="10">GntR family transcriptional regulator</fullName>
    </submittedName>
</protein>
<evidence type="ECO:0000256" key="7">
    <source>
        <dbReference type="ARBA" id="ARBA00023163"/>
    </source>
</evidence>
<dbReference type="Pfam" id="PF00155">
    <property type="entry name" value="Aminotran_1_2"/>
    <property type="match status" value="1"/>
</dbReference>
<dbReference type="SMART" id="SM00345">
    <property type="entry name" value="HTH_GNTR"/>
    <property type="match status" value="1"/>
</dbReference>
<dbReference type="InterPro" id="IPR004839">
    <property type="entry name" value="Aminotransferase_I/II_large"/>
</dbReference>
<dbReference type="Gene3D" id="1.10.10.10">
    <property type="entry name" value="Winged helix-like DNA-binding domain superfamily/Winged helix DNA-binding domain"/>
    <property type="match status" value="1"/>
</dbReference>
<sequence length="604" mass="65787">MNFTLPYDQYLAVHRYKYLALYHALRAAILGGTLPGGTRLPSTRKLAELYAMSRGSASQVYDMLLADGYIRTETGRGTFVADDSFYPAEGERKGAAQEAEGDDAADMLKEPAPAGKPADAAFDEAGMMEPADSADCVEAGIPGSPANTAGDSQTEKTLPVQESPGSGKAGYYAVQTGIIGNVRAPVADNASNVSNASNASNASDAASAASLPGAPYSGIPLSSWGNRLMHRHVSIYEPADGAFVSFRSRGMLMEHFPYAEWRSALKYAGGKSGGLLEGYCPPQGEEGLRRAIAAHLRVTRGIRAEAEHIVLFSGSMQGIVLLAQLLLEPGSFAVVEDPGFHGIRRAVEISGGELLLGRVDESGLVPQDWAARLLFVTPSRQFPTGAVLPLDRRRRLLEWARRQEALIVEDDYDSEFRWGGRPIEPLKALDREERVVYIGSFSNSMFSGLRLGYAVLPPWLIKPVTAAKALYEPLPGGQLEQRALARFMHTGGYGRHLRRMTRIYGERARIFRSLLSERLGLLFEPLPGDAGLHIYAHWRRSREEFAAFRAAALKRGTDFRDASLYRVVPGAPAACFSFAHLDSGQLEIGVNRLLLAWKDVQNRT</sequence>
<comment type="similarity">
    <text evidence="2">In the C-terminal section; belongs to the class-I pyridoxal-phosphate-dependent aminotransferase family.</text>
</comment>
<organism evidence="10 11">
    <name type="scientific">Paenibacillus riograndensis</name>
    <dbReference type="NCBI Taxonomy" id="483937"/>
    <lineage>
        <taxon>Bacteria</taxon>
        <taxon>Bacillati</taxon>
        <taxon>Bacillota</taxon>
        <taxon>Bacilli</taxon>
        <taxon>Bacillales</taxon>
        <taxon>Paenibacillaceae</taxon>
        <taxon>Paenibacillus</taxon>
        <taxon>Paenibacillus sonchi group</taxon>
    </lineage>
</organism>
<dbReference type="CDD" id="cd00609">
    <property type="entry name" value="AAT_like"/>
    <property type="match status" value="1"/>
</dbReference>
<keyword evidence="5" id="KW-0805">Transcription regulation</keyword>
<evidence type="ECO:0000313" key="11">
    <source>
        <dbReference type="Proteomes" id="UP000070475"/>
    </source>
</evidence>